<dbReference type="Proteomes" id="UP000557872">
    <property type="component" value="Unassembled WGS sequence"/>
</dbReference>
<reference evidence="1 2" key="1">
    <citation type="submission" date="2020-07" db="EMBL/GenBank/DDBJ databases">
        <title>Roseicoccus Jingziensis gen. nov., sp. nov., isolated from coastal seawater.</title>
        <authorList>
            <person name="Feng X."/>
        </authorList>
    </citation>
    <scope>NUCLEOTIDE SEQUENCE [LARGE SCALE GENOMIC DNA]</scope>
    <source>
        <strain evidence="1 2">N1E253</strain>
    </source>
</reference>
<comment type="caution">
    <text evidence="1">The sequence shown here is derived from an EMBL/GenBank/DDBJ whole genome shotgun (WGS) entry which is preliminary data.</text>
</comment>
<dbReference type="EMBL" id="JACBAZ010000002">
    <property type="protein sequence ID" value="NWK54975.1"/>
    <property type="molecule type" value="Genomic_DNA"/>
</dbReference>
<name>A0A851GIE0_9BACT</name>
<accession>A0A851GIE0</accession>
<organism evidence="1 2">
    <name type="scientific">Oceaniferula marina</name>
    <dbReference type="NCBI Taxonomy" id="2748318"/>
    <lineage>
        <taxon>Bacteria</taxon>
        <taxon>Pseudomonadati</taxon>
        <taxon>Verrucomicrobiota</taxon>
        <taxon>Verrucomicrobiia</taxon>
        <taxon>Verrucomicrobiales</taxon>
        <taxon>Verrucomicrobiaceae</taxon>
        <taxon>Oceaniferula</taxon>
    </lineage>
</organism>
<dbReference type="RefSeq" id="WP_178931520.1">
    <property type="nucleotide sequence ID" value="NZ_JACBAZ010000002.1"/>
</dbReference>
<dbReference type="AlphaFoldDB" id="A0A851GIE0"/>
<evidence type="ECO:0000313" key="1">
    <source>
        <dbReference type="EMBL" id="NWK54975.1"/>
    </source>
</evidence>
<proteinExistence type="predicted"/>
<gene>
    <name evidence="1" type="ORF">HW115_05100</name>
</gene>
<keyword evidence="2" id="KW-1185">Reference proteome</keyword>
<protein>
    <submittedName>
        <fullName evidence="1">Uncharacterized protein</fullName>
    </submittedName>
</protein>
<sequence length="536" mass="60979">MNIEDADYAFNTAEKAAHRGWQIDQVKWPNLTKLNKSLSAFRKLVFDLDIKEEWEPVMKFIFLVRYHLTTSPLPYHEIVKLVRLDAGASIPHLLSSSPSDVQELYQQLNHNFSQLQLDDENPLWSAAMKQIAQWTDPQGQVAFMSNGIRSVPSHYAFYKKYLPEGIPNYWVICPTDLRQVYLYDHLIVFGSTRRHIERNHHHIFTSPRAEHLWLFLPPGPKAIMPAPYGLAGSSKKKYANKLGKPVNTFACEHYIGNVSADQGQINDEDDGAGYHEHVEEVDSAIRLLIDRESGTSEHSEIVPAYRVKLSGDKFVLVSASGSVTRIQIDTENYTCEDVETAGSETIHTDDVLLFSTAGGGDMVAELGNKLLEESYGKIEVEKFYAAQNTWKLAFRDYVNTHGMEYVISMLKQQGSKIARETNVRNWMSQENIAPGTWRSFEAVLTLCRLQDSKDLFFDVVAKIRKMRHRAGSQLNKKLRADLNGRSLRELFDKGEQDFGGTTNLPNVKTAYFVEGISRTSIEVPRQLLNHPTYFSV</sequence>
<evidence type="ECO:0000313" key="2">
    <source>
        <dbReference type="Proteomes" id="UP000557872"/>
    </source>
</evidence>